<dbReference type="RefSeq" id="WP_190424426.1">
    <property type="nucleotide sequence ID" value="NZ_JAAOCA010000032.1"/>
</dbReference>
<evidence type="ECO:0000313" key="2">
    <source>
        <dbReference type="Proteomes" id="UP000805841"/>
    </source>
</evidence>
<evidence type="ECO:0000313" key="1">
    <source>
        <dbReference type="EMBL" id="MBD1601294.1"/>
    </source>
</evidence>
<sequence length="77" mass="8979">MPADTAFERVGNDLFLWKHLWLLDGQRIRCCYCEQEQSLTWAHQALVHGHHCPGRTASAQYPWQDLVELLCAHYQGK</sequence>
<accession>A0ABR7Z6X6</accession>
<reference evidence="1 2" key="1">
    <citation type="journal article" date="2020" name="Insects">
        <title>Bacteria Belonging to Pseudomonas typographi sp. nov. from the Bark Beetle Ips typographus Have Genomic Potential to Aid in the Host Ecology.</title>
        <authorList>
            <person name="Peral-Aranega E."/>
            <person name="Saati-Santamaria Z."/>
            <person name="Kolarik M."/>
            <person name="Rivas R."/>
            <person name="Garcia-Fraile P."/>
        </authorList>
    </citation>
    <scope>NUCLEOTIDE SEQUENCE [LARGE SCALE GENOMIC DNA]</scope>
    <source>
        <strain evidence="1 2">CA3A</strain>
    </source>
</reference>
<organism evidence="1 2">
    <name type="scientific">Pseudomonas typographi</name>
    <dbReference type="NCBI Taxonomy" id="2715964"/>
    <lineage>
        <taxon>Bacteria</taxon>
        <taxon>Pseudomonadati</taxon>
        <taxon>Pseudomonadota</taxon>
        <taxon>Gammaproteobacteria</taxon>
        <taxon>Pseudomonadales</taxon>
        <taxon>Pseudomonadaceae</taxon>
        <taxon>Pseudomonas</taxon>
    </lineage>
</organism>
<dbReference type="EMBL" id="JAAOCA010000032">
    <property type="protein sequence ID" value="MBD1601294.1"/>
    <property type="molecule type" value="Genomic_DNA"/>
</dbReference>
<dbReference type="Proteomes" id="UP000805841">
    <property type="component" value="Unassembled WGS sequence"/>
</dbReference>
<comment type="caution">
    <text evidence="1">The sequence shown here is derived from an EMBL/GenBank/DDBJ whole genome shotgun (WGS) entry which is preliminary data.</text>
</comment>
<gene>
    <name evidence="1" type="ORF">HAQ05_21685</name>
</gene>
<protein>
    <submittedName>
        <fullName evidence="1">Uncharacterized protein</fullName>
    </submittedName>
</protein>
<keyword evidence="2" id="KW-1185">Reference proteome</keyword>
<name>A0ABR7Z6X6_9PSED</name>
<proteinExistence type="predicted"/>